<reference evidence="1" key="1">
    <citation type="submission" date="2014-11" db="EMBL/GenBank/DDBJ databases">
        <authorList>
            <person name="Amaro Gonzalez C."/>
        </authorList>
    </citation>
    <scope>NUCLEOTIDE SEQUENCE</scope>
</reference>
<name>A0A0E9WNC4_ANGAN</name>
<sequence>MDSADCHSSLRFISMNHSVTFLLVIV</sequence>
<dbReference type="AlphaFoldDB" id="A0A0E9WNC4"/>
<organism evidence="1">
    <name type="scientific">Anguilla anguilla</name>
    <name type="common">European freshwater eel</name>
    <name type="synonym">Muraena anguilla</name>
    <dbReference type="NCBI Taxonomy" id="7936"/>
    <lineage>
        <taxon>Eukaryota</taxon>
        <taxon>Metazoa</taxon>
        <taxon>Chordata</taxon>
        <taxon>Craniata</taxon>
        <taxon>Vertebrata</taxon>
        <taxon>Euteleostomi</taxon>
        <taxon>Actinopterygii</taxon>
        <taxon>Neopterygii</taxon>
        <taxon>Teleostei</taxon>
        <taxon>Anguilliformes</taxon>
        <taxon>Anguillidae</taxon>
        <taxon>Anguilla</taxon>
    </lineage>
</organism>
<evidence type="ECO:0000313" key="1">
    <source>
        <dbReference type="EMBL" id="JAH91085.1"/>
    </source>
</evidence>
<dbReference type="EMBL" id="GBXM01017492">
    <property type="protein sequence ID" value="JAH91085.1"/>
    <property type="molecule type" value="Transcribed_RNA"/>
</dbReference>
<protein>
    <submittedName>
        <fullName evidence="1">Uncharacterized protein</fullName>
    </submittedName>
</protein>
<proteinExistence type="predicted"/>
<reference evidence="1" key="2">
    <citation type="journal article" date="2015" name="Fish Shellfish Immunol.">
        <title>Early steps in the European eel (Anguilla anguilla)-Vibrio vulnificus interaction in the gills: Role of the RtxA13 toxin.</title>
        <authorList>
            <person name="Callol A."/>
            <person name="Pajuelo D."/>
            <person name="Ebbesson L."/>
            <person name="Teles M."/>
            <person name="MacKenzie S."/>
            <person name="Amaro C."/>
        </authorList>
    </citation>
    <scope>NUCLEOTIDE SEQUENCE</scope>
</reference>
<accession>A0A0E9WNC4</accession>